<dbReference type="InterPro" id="IPR011256">
    <property type="entry name" value="Reg_factor_effector_dom_sf"/>
</dbReference>
<dbReference type="PROSITE" id="PS00041">
    <property type="entry name" value="HTH_ARAC_FAMILY_1"/>
    <property type="match status" value="1"/>
</dbReference>
<feature type="domain" description="HTH araC/xylS-type" evidence="4">
    <location>
        <begin position="6"/>
        <end position="104"/>
    </location>
</feature>
<evidence type="ECO:0000313" key="5">
    <source>
        <dbReference type="EMBL" id="SUQ13667.1"/>
    </source>
</evidence>
<dbReference type="InterPro" id="IPR018060">
    <property type="entry name" value="HTH_AraC"/>
</dbReference>
<evidence type="ECO:0000256" key="3">
    <source>
        <dbReference type="ARBA" id="ARBA00023163"/>
    </source>
</evidence>
<organism evidence="5 6">
    <name type="scientific">Faecalicatena contorta</name>
    <dbReference type="NCBI Taxonomy" id="39482"/>
    <lineage>
        <taxon>Bacteria</taxon>
        <taxon>Bacillati</taxon>
        <taxon>Bacillota</taxon>
        <taxon>Clostridia</taxon>
        <taxon>Lachnospirales</taxon>
        <taxon>Lachnospiraceae</taxon>
        <taxon>Faecalicatena</taxon>
    </lineage>
</organism>
<dbReference type="GO" id="GO:0003700">
    <property type="term" value="F:DNA-binding transcription factor activity"/>
    <property type="evidence" value="ECO:0007669"/>
    <property type="project" value="InterPro"/>
</dbReference>
<dbReference type="PROSITE" id="PS01124">
    <property type="entry name" value="HTH_ARAC_FAMILY_2"/>
    <property type="match status" value="1"/>
</dbReference>
<dbReference type="Pfam" id="PF12833">
    <property type="entry name" value="HTH_18"/>
    <property type="match status" value="1"/>
</dbReference>
<dbReference type="InterPro" id="IPR029442">
    <property type="entry name" value="GyrI-like"/>
</dbReference>
<dbReference type="SUPFAM" id="SSF46689">
    <property type="entry name" value="Homeodomain-like"/>
    <property type="match status" value="2"/>
</dbReference>
<dbReference type="PANTHER" id="PTHR47504">
    <property type="entry name" value="RIGHT ORIGIN-BINDING PROTEIN"/>
    <property type="match status" value="1"/>
</dbReference>
<dbReference type="Gene3D" id="1.10.10.60">
    <property type="entry name" value="Homeodomain-like"/>
    <property type="match status" value="2"/>
</dbReference>
<dbReference type="SUPFAM" id="SSF55136">
    <property type="entry name" value="Probable bacterial effector-binding domain"/>
    <property type="match status" value="1"/>
</dbReference>
<keyword evidence="3" id="KW-0804">Transcription</keyword>
<protein>
    <submittedName>
        <fullName evidence="5">Transcriptional regulator, AraC family</fullName>
    </submittedName>
</protein>
<dbReference type="EMBL" id="UHJJ01000003">
    <property type="protein sequence ID" value="SUQ13667.1"/>
    <property type="molecule type" value="Genomic_DNA"/>
</dbReference>
<dbReference type="GO" id="GO:0043565">
    <property type="term" value="F:sequence-specific DNA binding"/>
    <property type="evidence" value="ECO:0007669"/>
    <property type="project" value="InterPro"/>
</dbReference>
<keyword evidence="2" id="KW-0238">DNA-binding</keyword>
<evidence type="ECO:0000256" key="1">
    <source>
        <dbReference type="ARBA" id="ARBA00023015"/>
    </source>
</evidence>
<dbReference type="Pfam" id="PF06445">
    <property type="entry name" value="GyrI-like"/>
    <property type="match status" value="1"/>
</dbReference>
<dbReference type="AlphaFoldDB" id="A0A316A0N3"/>
<evidence type="ECO:0000313" key="6">
    <source>
        <dbReference type="Proteomes" id="UP000254051"/>
    </source>
</evidence>
<dbReference type="InterPro" id="IPR010499">
    <property type="entry name" value="AraC_E-bd"/>
</dbReference>
<dbReference type="Gene3D" id="3.20.80.10">
    <property type="entry name" value="Regulatory factor, effector binding domain"/>
    <property type="match status" value="1"/>
</dbReference>
<dbReference type="InterPro" id="IPR018062">
    <property type="entry name" value="HTH_AraC-typ_CS"/>
</dbReference>
<accession>A0A316A0N3</accession>
<dbReference type="PANTHER" id="PTHR47504:SF5">
    <property type="entry name" value="RIGHT ORIGIN-BINDING PROTEIN"/>
    <property type="match status" value="1"/>
</dbReference>
<dbReference type="SMART" id="SM00871">
    <property type="entry name" value="AraC_E_bind"/>
    <property type="match status" value="1"/>
</dbReference>
<keyword evidence="1" id="KW-0805">Transcription regulation</keyword>
<gene>
    <name evidence="5" type="ORF">SAMN05216529_103400</name>
</gene>
<keyword evidence="6" id="KW-1185">Reference proteome</keyword>
<name>A0A316A0N3_9FIRM</name>
<reference evidence="6" key="1">
    <citation type="submission" date="2017-07" db="EMBL/GenBank/DDBJ databases">
        <authorList>
            <person name="Varghese N."/>
            <person name="Submissions S."/>
        </authorList>
    </citation>
    <scope>NUCLEOTIDE SEQUENCE [LARGE SCALE GENOMIC DNA]</scope>
    <source>
        <strain evidence="6">NLAE-zl-C134</strain>
    </source>
</reference>
<sequence length="287" mass="32384">MLKQFNDAMAYIEKNLMDVIDTNQIARIAGCSEYHFRRTFSFLAGMPLGEYIRRRRLSLAATLLQSKGEKVIDVALSLGYETPEAFSKAFQAIHGVNPSQVKKANVKLKSFPPMTFQLTINGGIEMNYRIVEKESFQIVGFKKRITLQFKGVNPQMDTLIQKLTPKVISELKSLCNIEPMGIINASANFSERTVEGSELEQYIGVATTKSVPDNYDILQVEASTWAIFSAVGVFPNALQETWSKIYAEWFPTSGYELIEGPEILWNESPDTSKADYKSEIWVPVRKV</sequence>
<dbReference type="InterPro" id="IPR009057">
    <property type="entry name" value="Homeodomain-like_sf"/>
</dbReference>
<proteinExistence type="predicted"/>
<dbReference type="SMART" id="SM00342">
    <property type="entry name" value="HTH_ARAC"/>
    <property type="match status" value="1"/>
</dbReference>
<evidence type="ECO:0000256" key="2">
    <source>
        <dbReference type="ARBA" id="ARBA00023125"/>
    </source>
</evidence>
<evidence type="ECO:0000259" key="4">
    <source>
        <dbReference type="PROSITE" id="PS01124"/>
    </source>
</evidence>
<dbReference type="Proteomes" id="UP000254051">
    <property type="component" value="Unassembled WGS sequence"/>
</dbReference>
<dbReference type="InterPro" id="IPR050959">
    <property type="entry name" value="MarA-like"/>
</dbReference>